<feature type="compositionally biased region" description="Low complexity" evidence="1">
    <location>
        <begin position="441"/>
        <end position="456"/>
    </location>
</feature>
<evidence type="ECO:0000256" key="1">
    <source>
        <dbReference type="SAM" id="MobiDB-lite"/>
    </source>
</evidence>
<feature type="compositionally biased region" description="Gly residues" evidence="1">
    <location>
        <begin position="92"/>
        <end position="104"/>
    </location>
</feature>
<feature type="compositionally biased region" description="Pro residues" evidence="1">
    <location>
        <begin position="457"/>
        <end position="468"/>
    </location>
</feature>
<name>A0ABM4L537_EQUPR</name>
<gene>
    <name evidence="3" type="primary">LOC139076557</name>
</gene>
<dbReference type="RefSeq" id="XP_070435554.1">
    <property type="nucleotide sequence ID" value="XM_070579453.1"/>
</dbReference>
<feature type="compositionally biased region" description="Low complexity" evidence="1">
    <location>
        <begin position="554"/>
        <end position="568"/>
    </location>
</feature>
<feature type="region of interest" description="Disordered" evidence="1">
    <location>
        <begin position="1"/>
        <end position="331"/>
    </location>
</feature>
<dbReference type="Proteomes" id="UP001652662">
    <property type="component" value="Chromosome 16"/>
</dbReference>
<proteinExistence type="predicted"/>
<protein>
    <submittedName>
        <fullName evidence="3">Nascent polypeptide-associated complex subunit alpha, muscle-specific form-like</fullName>
    </submittedName>
</protein>
<feature type="region of interest" description="Disordered" evidence="1">
    <location>
        <begin position="719"/>
        <end position="786"/>
    </location>
</feature>
<organism evidence="2 3">
    <name type="scientific">Equus przewalskii</name>
    <name type="common">Przewalski's horse</name>
    <name type="synonym">Equus caballus przewalskii</name>
    <dbReference type="NCBI Taxonomy" id="9798"/>
    <lineage>
        <taxon>Eukaryota</taxon>
        <taxon>Metazoa</taxon>
        <taxon>Chordata</taxon>
        <taxon>Craniata</taxon>
        <taxon>Vertebrata</taxon>
        <taxon>Euteleostomi</taxon>
        <taxon>Mammalia</taxon>
        <taxon>Eutheria</taxon>
        <taxon>Laurasiatheria</taxon>
        <taxon>Perissodactyla</taxon>
        <taxon>Equidae</taxon>
        <taxon>Equus</taxon>
    </lineage>
</organism>
<keyword evidence="2" id="KW-1185">Reference proteome</keyword>
<accession>A0ABM4L537</accession>
<evidence type="ECO:0000313" key="3">
    <source>
        <dbReference type="RefSeq" id="XP_070435554.1"/>
    </source>
</evidence>
<evidence type="ECO:0000313" key="2">
    <source>
        <dbReference type="Proteomes" id="UP001652662"/>
    </source>
</evidence>
<feature type="region of interest" description="Disordered" evidence="1">
    <location>
        <begin position="344"/>
        <end position="589"/>
    </location>
</feature>
<feature type="compositionally biased region" description="Low complexity" evidence="1">
    <location>
        <begin position="474"/>
        <end position="489"/>
    </location>
</feature>
<reference evidence="3" key="1">
    <citation type="submission" date="2025-08" db="UniProtKB">
        <authorList>
            <consortium name="RefSeq"/>
        </authorList>
    </citation>
    <scope>IDENTIFICATION</scope>
    <source>
        <tissue evidence="3">Blood</tissue>
    </source>
</reference>
<dbReference type="GeneID" id="139076557"/>
<feature type="compositionally biased region" description="Basic residues" evidence="1">
    <location>
        <begin position="430"/>
        <end position="440"/>
    </location>
</feature>
<feature type="region of interest" description="Disordered" evidence="1">
    <location>
        <begin position="623"/>
        <end position="648"/>
    </location>
</feature>
<feature type="region of interest" description="Disordered" evidence="1">
    <location>
        <begin position="660"/>
        <end position="690"/>
    </location>
</feature>
<feature type="compositionally biased region" description="Low complexity" evidence="1">
    <location>
        <begin position="305"/>
        <end position="319"/>
    </location>
</feature>
<feature type="compositionally biased region" description="Polar residues" evidence="1">
    <location>
        <begin position="1"/>
        <end position="10"/>
    </location>
</feature>
<feature type="compositionally biased region" description="Basic residues" evidence="1">
    <location>
        <begin position="73"/>
        <end position="82"/>
    </location>
</feature>
<feature type="compositionally biased region" description="Low complexity" evidence="1">
    <location>
        <begin position="250"/>
        <end position="269"/>
    </location>
</feature>
<sequence>MTAPTPSAFSGVTRAWLPRHGAPRPSALCLQHNSTNESRDGNDFARPAQEGPGSGGRRVPAPPPFSGQGRQQRAQRARRRAAGHPLLHAADGGEGGQPAAGRGAGVIPDTPGAKLEVRGGSRPRCAETTPVCPKQLPRARDLPPPRSATGSAASPSAIRDPAKQYVRRRAAQRSAGQGSSDGGPAGARQHPRPEKLGALGPRRTGGSAARQREGELRHPSPTLPPPRRKEKCPATSRRPGPAAPAPATPAPGAASPSPPGLALAPAALRAAREGASDMSGARRSPRGPDAAAATAARRGGLIPVAPASASSSGGCAAPSHPHYRRTRTGKTAGLSLTRFWLRLRGTNLPSPGPPPFGNTHNSARSSPGFSAGEEEEAEAAAARPSPARPRPPRPHWLEGRAGRGASGASIGYLCPPSGPPWRGWSERLSVRRRPRPRRFHSTPPAASPPLSAASAPCLPPPPTPPPPRVRQGQAARAALPVAPAASSAPGGRGTLRGPEQPERLRPGPPALARAWAPGPLRRLPTTLPEERRGLDVPNALPGQFLEAPREGRARAGAGARQSGRLGQQVKWIPERPEESGSASTLASPPWGIVPPPPVMAAGGDDVLHFVGTAVGTWDQFKRKPRGAGKLVPGKPQLDSAIRPEGTAPASSVCIRGALGHGTGATAGRPGRRCPPPSTKMEEAAGAPGAGLPPVGRPEPPLGVSLGAAVLLLRSLSRSPSLSLHPASPPPSTLSWSSTIDGGSTARRAQSLRPPGAGPAGGAGRRGCQLPRAPGRPCAERPQPPRGFSFVPRLHLRLGRTSWCCAISKIPRKDEREASSVSP</sequence>